<protein>
    <submittedName>
        <fullName evidence="1">Uncharacterized protein</fullName>
    </submittedName>
</protein>
<reference evidence="1 2" key="1">
    <citation type="submission" date="2019-09" db="EMBL/GenBank/DDBJ databases">
        <title>Bacillus ochoae sp. nov., Paenibacillus whitsoniae sp. nov., Paenibacillus spiritus sp. nov. Isolated from the Mars Exploration Rover during spacecraft assembly.</title>
        <authorList>
            <person name="Seuylemezian A."/>
            <person name="Vaishampayan P."/>
        </authorList>
    </citation>
    <scope>NUCLEOTIDE SEQUENCE [LARGE SCALE GENOMIC DNA]</scope>
    <source>
        <strain evidence="1 2">MER_111</strain>
    </source>
</reference>
<name>A0A5J5GI86_9BACL</name>
<accession>A0A5J5GI86</accession>
<comment type="caution">
    <text evidence="1">The sequence shown here is derived from an EMBL/GenBank/DDBJ whole genome shotgun (WGS) entry which is preliminary data.</text>
</comment>
<proteinExistence type="predicted"/>
<keyword evidence="2" id="KW-1185">Reference proteome</keyword>
<organism evidence="1 2">
    <name type="scientific">Paenibacillus spiritus</name>
    <dbReference type="NCBI Taxonomy" id="2496557"/>
    <lineage>
        <taxon>Bacteria</taxon>
        <taxon>Bacillati</taxon>
        <taxon>Bacillota</taxon>
        <taxon>Bacilli</taxon>
        <taxon>Bacillales</taxon>
        <taxon>Paenibacillaceae</taxon>
        <taxon>Paenibacillus</taxon>
    </lineage>
</organism>
<dbReference type="EMBL" id="VYKK01000004">
    <property type="protein sequence ID" value="KAA9007224.1"/>
    <property type="molecule type" value="Genomic_DNA"/>
</dbReference>
<gene>
    <name evidence="1" type="ORF">F4V43_01685</name>
</gene>
<evidence type="ECO:0000313" key="2">
    <source>
        <dbReference type="Proteomes" id="UP000367750"/>
    </source>
</evidence>
<dbReference type="AlphaFoldDB" id="A0A5J5GI86"/>
<dbReference type="Proteomes" id="UP000367750">
    <property type="component" value="Unassembled WGS sequence"/>
</dbReference>
<sequence>MTKTKFCIGCDQYKPSDEVKLYIDEELCRSCRNEDMIFQEYFTLENKEAELYDKLIERESELEYWKNKFYEARKKVDRAREKYALNQIEMVSFEWNRWVLDETSVSNN</sequence>
<dbReference type="RefSeq" id="WP_150456514.1">
    <property type="nucleotide sequence ID" value="NZ_VYKK01000004.1"/>
</dbReference>
<evidence type="ECO:0000313" key="1">
    <source>
        <dbReference type="EMBL" id="KAA9007224.1"/>
    </source>
</evidence>